<dbReference type="Pfam" id="PF23055">
    <property type="entry name" value="DUF7041"/>
    <property type="match status" value="1"/>
</dbReference>
<evidence type="ECO:0000313" key="2">
    <source>
        <dbReference type="EMBL" id="MPC77808.1"/>
    </source>
</evidence>
<dbReference type="InterPro" id="IPR055469">
    <property type="entry name" value="DUF7041"/>
</dbReference>
<evidence type="ECO:0000313" key="3">
    <source>
        <dbReference type="Proteomes" id="UP000324222"/>
    </source>
</evidence>
<evidence type="ECO:0000259" key="1">
    <source>
        <dbReference type="Pfam" id="PF23055"/>
    </source>
</evidence>
<dbReference type="AlphaFoldDB" id="A0A5B7IAA8"/>
<name>A0A5B7IAA8_PORTR</name>
<dbReference type="Proteomes" id="UP000324222">
    <property type="component" value="Unassembled WGS sequence"/>
</dbReference>
<reference evidence="2 3" key="1">
    <citation type="submission" date="2019-05" db="EMBL/GenBank/DDBJ databases">
        <title>Another draft genome of Portunus trituberculatus and its Hox gene families provides insights of decapod evolution.</title>
        <authorList>
            <person name="Jeong J.-H."/>
            <person name="Song I."/>
            <person name="Kim S."/>
            <person name="Choi T."/>
            <person name="Kim D."/>
            <person name="Ryu S."/>
            <person name="Kim W."/>
        </authorList>
    </citation>
    <scope>NUCLEOTIDE SEQUENCE [LARGE SCALE GENOMIC DNA]</scope>
    <source>
        <tissue evidence="2">Muscle</tissue>
    </source>
</reference>
<organism evidence="2 3">
    <name type="scientific">Portunus trituberculatus</name>
    <name type="common">Swimming crab</name>
    <name type="synonym">Neptunus trituberculatus</name>
    <dbReference type="NCBI Taxonomy" id="210409"/>
    <lineage>
        <taxon>Eukaryota</taxon>
        <taxon>Metazoa</taxon>
        <taxon>Ecdysozoa</taxon>
        <taxon>Arthropoda</taxon>
        <taxon>Crustacea</taxon>
        <taxon>Multicrustacea</taxon>
        <taxon>Malacostraca</taxon>
        <taxon>Eumalacostraca</taxon>
        <taxon>Eucarida</taxon>
        <taxon>Decapoda</taxon>
        <taxon>Pleocyemata</taxon>
        <taxon>Brachyura</taxon>
        <taxon>Eubrachyura</taxon>
        <taxon>Portunoidea</taxon>
        <taxon>Portunidae</taxon>
        <taxon>Portuninae</taxon>
        <taxon>Portunus</taxon>
    </lineage>
</organism>
<gene>
    <name evidence="2" type="ORF">E2C01_072275</name>
</gene>
<protein>
    <recommendedName>
        <fullName evidence="1">DUF7041 domain-containing protein</fullName>
    </recommendedName>
</protein>
<sequence>MQLVSVCLLRVPWLAQHSFCRGGSGSDGHECIYLPACLSVCLSVYLPICLSVYLSGCLPDAFCVPRPRRLLRPPPDTFCVFPPDAFCCCVPTTTLAPRPATNLASRPAAPLAPRPTAPEAAPPHLFKASKITSNLTKFNHAVSHLPPEVLLQVSAVIAAAATADKPYKELKTALKSLQSSVATCLNELLNSCTA</sequence>
<accession>A0A5B7IAA8</accession>
<dbReference type="EMBL" id="VSRR010046798">
    <property type="protein sequence ID" value="MPC77808.1"/>
    <property type="molecule type" value="Genomic_DNA"/>
</dbReference>
<proteinExistence type="predicted"/>
<keyword evidence="3" id="KW-1185">Reference proteome</keyword>
<comment type="caution">
    <text evidence="2">The sequence shown here is derived from an EMBL/GenBank/DDBJ whole genome shotgun (WGS) entry which is preliminary data.</text>
</comment>
<feature type="domain" description="DUF7041" evidence="1">
    <location>
        <begin position="125"/>
        <end position="188"/>
    </location>
</feature>